<accession>A0A060RB87</accession>
<organism evidence="2 3">
    <name type="scientific">Mucinivorans hirudinis</name>
    <dbReference type="NCBI Taxonomy" id="1433126"/>
    <lineage>
        <taxon>Bacteria</taxon>
        <taxon>Pseudomonadati</taxon>
        <taxon>Bacteroidota</taxon>
        <taxon>Bacteroidia</taxon>
        <taxon>Bacteroidales</taxon>
        <taxon>Rikenellaceae</taxon>
        <taxon>Mucinivorans</taxon>
    </lineage>
</organism>
<dbReference type="AlphaFoldDB" id="A0A060RB87"/>
<dbReference type="KEGG" id="rbc:BN938_2814"/>
<reference evidence="2 3" key="1">
    <citation type="journal article" date="2015" name="Genome Announc.">
        <title>Complete Genome Sequence of the Novel Leech Symbiont Mucinivorans hirudinis M3T.</title>
        <authorList>
            <person name="Nelson M.C."/>
            <person name="Bomar L."/>
            <person name="Graf J."/>
        </authorList>
    </citation>
    <scope>NUCLEOTIDE SEQUENCE [LARGE SCALE GENOMIC DNA]</scope>
    <source>
        <strain evidence="3">M3</strain>
    </source>
</reference>
<evidence type="ECO:0000256" key="1">
    <source>
        <dbReference type="SAM" id="Phobius"/>
    </source>
</evidence>
<feature type="transmembrane region" description="Helical" evidence="1">
    <location>
        <begin position="6"/>
        <end position="26"/>
    </location>
</feature>
<keyword evidence="1" id="KW-0812">Transmembrane</keyword>
<name>A0A060RB87_9BACT</name>
<sequence length="37" mass="4308">MPQRDNFQGGYLVSSLLLLFFGYYIGGKGMKFFQKKK</sequence>
<protein>
    <submittedName>
        <fullName evidence="2">Uncharacterized protein</fullName>
    </submittedName>
</protein>
<dbReference type="EMBL" id="HG934468">
    <property type="protein sequence ID" value="CDN32880.1"/>
    <property type="molecule type" value="Genomic_DNA"/>
</dbReference>
<evidence type="ECO:0000313" key="2">
    <source>
        <dbReference type="EMBL" id="CDN32880.1"/>
    </source>
</evidence>
<keyword evidence="3" id="KW-1185">Reference proteome</keyword>
<gene>
    <name evidence="2" type="ORF">BN938_2814</name>
</gene>
<dbReference type="Proteomes" id="UP000027616">
    <property type="component" value="Chromosome I"/>
</dbReference>
<evidence type="ECO:0000313" key="3">
    <source>
        <dbReference type="Proteomes" id="UP000027616"/>
    </source>
</evidence>
<keyword evidence="1" id="KW-0472">Membrane</keyword>
<dbReference type="HOGENOM" id="CLU_3346063_0_0_10"/>
<keyword evidence="1" id="KW-1133">Transmembrane helix</keyword>
<proteinExistence type="predicted"/>